<dbReference type="EMBL" id="JAAZWO010000010">
    <property type="protein sequence ID" value="MBC2398075.1"/>
    <property type="molecule type" value="Genomic_DNA"/>
</dbReference>
<sequence>MKNVNEIVELIKSGKVNLELIDDRVTNQKKLEMVDGSGFEKLCEFSDEEYFKALYKKDEKYFYAERQYCADNAFTGSCELQYDKLYEVEV</sequence>
<accession>A0A923ECN8</accession>
<comment type="caution">
    <text evidence="1">The sequence shown here is derived from an EMBL/GenBank/DDBJ whole genome shotgun (WGS) entry which is preliminary data.</text>
</comment>
<evidence type="ECO:0000313" key="2">
    <source>
        <dbReference type="Proteomes" id="UP000563151"/>
    </source>
</evidence>
<evidence type="ECO:0000313" key="1">
    <source>
        <dbReference type="EMBL" id="MBC2398075.1"/>
    </source>
</evidence>
<keyword evidence="2" id="KW-1185">Reference proteome</keyword>
<dbReference type="AlphaFoldDB" id="A0A923ECN8"/>
<dbReference type="Proteomes" id="UP000563151">
    <property type="component" value="Unassembled WGS sequence"/>
</dbReference>
<reference evidence="1 2" key="1">
    <citation type="submission" date="2020-04" db="EMBL/GenBank/DDBJ databases">
        <title>Genomic insights into acetone-butanol-ethanol (ABE) fermentation by sequencing solventogenic clostridia strains.</title>
        <authorList>
            <person name="Brown S."/>
        </authorList>
    </citation>
    <scope>NUCLEOTIDE SEQUENCE [LARGE SCALE GENOMIC DNA]</scope>
    <source>
        <strain evidence="1 2">DJ011</strain>
    </source>
</reference>
<gene>
    <name evidence="1" type="ORF">HGG79_09850</name>
</gene>
<protein>
    <submittedName>
        <fullName evidence="1">Uncharacterized protein</fullName>
    </submittedName>
</protein>
<proteinExistence type="predicted"/>
<organism evidence="1 2">
    <name type="scientific">Clostridium tetanomorphum</name>
    <dbReference type="NCBI Taxonomy" id="1553"/>
    <lineage>
        <taxon>Bacteria</taxon>
        <taxon>Bacillati</taxon>
        <taxon>Bacillota</taxon>
        <taxon>Clostridia</taxon>
        <taxon>Eubacteriales</taxon>
        <taxon>Clostridiaceae</taxon>
        <taxon>Clostridium</taxon>
    </lineage>
</organism>
<dbReference type="RefSeq" id="WP_035144151.1">
    <property type="nucleotide sequence ID" value="NZ_JAAZWO010000010.1"/>
</dbReference>
<name>A0A923ECN8_CLOTT</name>